<feature type="transmembrane region" description="Helical" evidence="10">
    <location>
        <begin position="65"/>
        <end position="92"/>
    </location>
</feature>
<organism evidence="11 12">
    <name type="scientific">Bifidobacterium commune</name>
    <dbReference type="NCBI Taxonomy" id="1505727"/>
    <lineage>
        <taxon>Bacteria</taxon>
        <taxon>Bacillati</taxon>
        <taxon>Actinomycetota</taxon>
        <taxon>Actinomycetes</taxon>
        <taxon>Bifidobacteriales</taxon>
        <taxon>Bifidobacteriaceae</taxon>
        <taxon>Bifidobacterium</taxon>
    </lineage>
</organism>
<feature type="region of interest" description="Disordered" evidence="9">
    <location>
        <begin position="1"/>
        <end position="22"/>
    </location>
</feature>
<sequence>MSGTAAPETEPQASIDSQNTAQQSKSMKLSGKYRLATAFTFFSMFFGAGNLIFPPLMGAQAQSAALPATIGFIVSAVGLPILGVLAVASAGGFEHLASRVSPKFATILAFVIIMAIGPCFAIPRTATTSYEMAITPFIGENNRLALLIYSVVFFTLSFLLSQHPEQLSKSLGRIMGPLLLVLIVVMFVACVFVNHGPLGKPVGDYSQGSLITGFINGYQTMDLLAALYFGIVISANVSNFGVTETNANRRETGIAGTGAGILLILIYAALSFIGAVSGSIKPANSKTDTGATVLTNLTTTAFGSIGTAFVGLIFVLACFNVCTGLISTCATYFEEHFTTVFDHPVSYREWSMVFSVFSFIVSNAGLSAIITVSLPVLGALYPISIVLILLSLVQKSFSSKFPKVYFWTVLLVSVFSIFDCLVKLLDVFGLSLASISNALESLPLYGAQLTWLIPAVIGIIIGILDSLIRRK</sequence>
<feature type="transmembrane region" description="Helical" evidence="10">
    <location>
        <begin position="350"/>
        <end position="370"/>
    </location>
</feature>
<dbReference type="AlphaFoldDB" id="A0A1C4H2T7"/>
<keyword evidence="8 10" id="KW-0472">Membrane</keyword>
<keyword evidence="7 10" id="KW-1133">Transmembrane helix</keyword>
<evidence type="ECO:0000256" key="3">
    <source>
        <dbReference type="ARBA" id="ARBA00022448"/>
    </source>
</evidence>
<dbReference type="Pfam" id="PF05525">
    <property type="entry name" value="Branch_AA_trans"/>
    <property type="match status" value="1"/>
</dbReference>
<gene>
    <name evidence="11" type="ORF">GA0061077_0620</name>
</gene>
<dbReference type="NCBIfam" id="TIGR00796">
    <property type="entry name" value="livcs"/>
    <property type="match status" value="1"/>
</dbReference>
<keyword evidence="4" id="KW-1003">Cell membrane</keyword>
<feature type="transmembrane region" description="Helical" evidence="10">
    <location>
        <begin position="104"/>
        <end position="123"/>
    </location>
</feature>
<accession>A0A1C4H2T7</accession>
<evidence type="ECO:0000256" key="6">
    <source>
        <dbReference type="ARBA" id="ARBA00022970"/>
    </source>
</evidence>
<evidence type="ECO:0000313" key="11">
    <source>
        <dbReference type="EMBL" id="SCC79196.1"/>
    </source>
</evidence>
<dbReference type="STRING" id="1505727.GA0061077_0620"/>
<dbReference type="GO" id="GO:0005304">
    <property type="term" value="F:L-valine transmembrane transporter activity"/>
    <property type="evidence" value="ECO:0007669"/>
    <property type="project" value="TreeGrafter"/>
</dbReference>
<name>A0A1C4H2T7_9BIFI</name>
<dbReference type="GO" id="GO:0015190">
    <property type="term" value="F:L-leucine transmembrane transporter activity"/>
    <property type="evidence" value="ECO:0007669"/>
    <property type="project" value="TreeGrafter"/>
</dbReference>
<feature type="compositionally biased region" description="Polar residues" evidence="9">
    <location>
        <begin position="11"/>
        <end position="22"/>
    </location>
</feature>
<feature type="transmembrane region" description="Helical" evidence="10">
    <location>
        <begin position="376"/>
        <end position="393"/>
    </location>
</feature>
<feature type="transmembrane region" description="Helical" evidence="10">
    <location>
        <begin position="223"/>
        <end position="242"/>
    </location>
</feature>
<feature type="transmembrane region" description="Helical" evidence="10">
    <location>
        <begin position="33"/>
        <end position="53"/>
    </location>
</feature>
<feature type="transmembrane region" description="Helical" evidence="10">
    <location>
        <begin position="254"/>
        <end position="280"/>
    </location>
</feature>
<evidence type="ECO:0000256" key="7">
    <source>
        <dbReference type="ARBA" id="ARBA00022989"/>
    </source>
</evidence>
<evidence type="ECO:0000256" key="10">
    <source>
        <dbReference type="SAM" id="Phobius"/>
    </source>
</evidence>
<dbReference type="PANTHER" id="PTHR30588">
    <property type="entry name" value="BRANCHED-CHAIN AMINO ACID TRANSPORT SYSTEM 2 CARRIER PROTEIN"/>
    <property type="match status" value="1"/>
</dbReference>
<dbReference type="PANTHER" id="PTHR30588:SF0">
    <property type="entry name" value="BRANCHED-CHAIN AMINO ACID PERMEASE BRNQ"/>
    <property type="match status" value="1"/>
</dbReference>
<evidence type="ECO:0000256" key="1">
    <source>
        <dbReference type="ARBA" id="ARBA00004651"/>
    </source>
</evidence>
<evidence type="ECO:0000256" key="4">
    <source>
        <dbReference type="ARBA" id="ARBA00022475"/>
    </source>
</evidence>
<dbReference type="GO" id="GO:0015188">
    <property type="term" value="F:L-isoleucine transmembrane transporter activity"/>
    <property type="evidence" value="ECO:0007669"/>
    <property type="project" value="TreeGrafter"/>
</dbReference>
<comment type="similarity">
    <text evidence="2">Belongs to the branched chain amino acid transporter family.</text>
</comment>
<keyword evidence="6" id="KW-0029">Amino-acid transport</keyword>
<keyword evidence="3" id="KW-0813">Transport</keyword>
<feature type="transmembrane region" description="Helical" evidence="10">
    <location>
        <begin position="174"/>
        <end position="194"/>
    </location>
</feature>
<dbReference type="InterPro" id="IPR004685">
    <property type="entry name" value="Brnchd-chn_aa_trnsp_Livcs"/>
</dbReference>
<evidence type="ECO:0000256" key="8">
    <source>
        <dbReference type="ARBA" id="ARBA00023136"/>
    </source>
</evidence>
<dbReference type="EMBL" id="FMBL01000001">
    <property type="protein sequence ID" value="SCC79196.1"/>
    <property type="molecule type" value="Genomic_DNA"/>
</dbReference>
<evidence type="ECO:0000313" key="12">
    <source>
        <dbReference type="Proteomes" id="UP000242610"/>
    </source>
</evidence>
<feature type="transmembrane region" description="Helical" evidence="10">
    <location>
        <begin position="405"/>
        <end position="425"/>
    </location>
</feature>
<comment type="subcellular location">
    <subcellularLocation>
        <location evidence="1">Cell membrane</location>
        <topology evidence="1">Multi-pass membrane protein</topology>
    </subcellularLocation>
</comment>
<keyword evidence="5 10" id="KW-0812">Transmembrane</keyword>
<dbReference type="GO" id="GO:0015820">
    <property type="term" value="P:L-leucine transport"/>
    <property type="evidence" value="ECO:0007669"/>
    <property type="project" value="TreeGrafter"/>
</dbReference>
<dbReference type="Proteomes" id="UP000242610">
    <property type="component" value="Unassembled WGS sequence"/>
</dbReference>
<reference evidence="12" key="1">
    <citation type="submission" date="2016-08" db="EMBL/GenBank/DDBJ databases">
        <authorList>
            <person name="Varghese N."/>
            <person name="Submissions Spin"/>
        </authorList>
    </citation>
    <scope>NUCLEOTIDE SEQUENCE [LARGE SCALE GENOMIC DNA]</scope>
    <source>
        <strain evidence="12">R-52791</strain>
    </source>
</reference>
<proteinExistence type="inferred from homology"/>
<dbReference type="GO" id="GO:0015818">
    <property type="term" value="P:isoleucine transport"/>
    <property type="evidence" value="ECO:0007669"/>
    <property type="project" value="TreeGrafter"/>
</dbReference>
<protein>
    <submittedName>
        <fullName evidence="11">Branched-chain amino acid:cation transporter, LIVCS family</fullName>
    </submittedName>
</protein>
<evidence type="ECO:0000256" key="2">
    <source>
        <dbReference type="ARBA" id="ARBA00008540"/>
    </source>
</evidence>
<evidence type="ECO:0000256" key="9">
    <source>
        <dbReference type="SAM" id="MobiDB-lite"/>
    </source>
</evidence>
<evidence type="ECO:0000256" key="5">
    <source>
        <dbReference type="ARBA" id="ARBA00022692"/>
    </source>
</evidence>
<feature type="transmembrane region" description="Helical" evidence="10">
    <location>
        <begin position="143"/>
        <end position="162"/>
    </location>
</feature>
<feature type="transmembrane region" description="Helical" evidence="10">
    <location>
        <begin position="445"/>
        <end position="468"/>
    </location>
</feature>
<feature type="transmembrane region" description="Helical" evidence="10">
    <location>
        <begin position="300"/>
        <end position="329"/>
    </location>
</feature>
<dbReference type="GO" id="GO:0005886">
    <property type="term" value="C:plasma membrane"/>
    <property type="evidence" value="ECO:0007669"/>
    <property type="project" value="UniProtKB-SubCell"/>
</dbReference>
<keyword evidence="12" id="KW-1185">Reference proteome</keyword>